<comment type="subcellular location">
    <subcellularLocation>
        <location evidence="1">Membrane</location>
        <topology evidence="1">Multi-pass membrane protein</topology>
    </subcellularLocation>
</comment>
<keyword evidence="7" id="KW-1185">Reference proteome</keyword>
<feature type="transmembrane region" description="Helical" evidence="5">
    <location>
        <begin position="20"/>
        <end position="45"/>
    </location>
</feature>
<organism evidence="6 7">
    <name type="scientific">Pontibacter korlensis</name>
    <dbReference type="NCBI Taxonomy" id="400092"/>
    <lineage>
        <taxon>Bacteria</taxon>
        <taxon>Pseudomonadati</taxon>
        <taxon>Bacteroidota</taxon>
        <taxon>Cytophagia</taxon>
        <taxon>Cytophagales</taxon>
        <taxon>Hymenobacteraceae</taxon>
        <taxon>Pontibacter</taxon>
    </lineage>
</organism>
<dbReference type="AlphaFoldDB" id="A0A0E3ZE46"/>
<evidence type="ECO:0000313" key="7">
    <source>
        <dbReference type="Proteomes" id="UP000033109"/>
    </source>
</evidence>
<dbReference type="PATRIC" id="fig|400092.3.peg.1201"/>
<feature type="transmembrane region" description="Helical" evidence="5">
    <location>
        <begin position="95"/>
        <end position="114"/>
    </location>
</feature>
<feature type="transmembrane region" description="Helical" evidence="5">
    <location>
        <begin position="274"/>
        <end position="298"/>
    </location>
</feature>
<keyword evidence="4 5" id="KW-0472">Membrane</keyword>
<evidence type="ECO:0000256" key="3">
    <source>
        <dbReference type="ARBA" id="ARBA00022989"/>
    </source>
</evidence>
<sequence length="299" mass="33641">MEWTRHNGRRKATSLPYRLLEALLYSSVFISFCGFALTVETYLLAGLPVSWTMAVFVFLATLFTYNLSSVQSILRRPCQQINKNNPAWGQRHKRELAILGLVSIGAAVAAYFWSGIEINLWFLLHLAVISVGYTVPVLYKRQRVKPLRSVPLLKVFLIAYVWAVVTAMFPLLDAGMEVWQPETLWLFLRRFLFILALALLFDIRDYAYDRDTNTLTFPGWIGVRNTKLISLTLLLLYVLLLISSEGGEVLWALVASAVGAALIVWYSSASRPRIYFAILADGAMLLHAGLVCVTMALVG</sequence>
<feature type="transmembrane region" description="Helical" evidence="5">
    <location>
        <begin position="120"/>
        <end position="139"/>
    </location>
</feature>
<evidence type="ECO:0000256" key="4">
    <source>
        <dbReference type="ARBA" id="ARBA00023136"/>
    </source>
</evidence>
<dbReference type="RefSeq" id="WP_046309572.1">
    <property type="nucleotide sequence ID" value="NZ_CBCSCY010000009.1"/>
</dbReference>
<feature type="transmembrane region" description="Helical" evidence="5">
    <location>
        <begin position="184"/>
        <end position="203"/>
    </location>
</feature>
<evidence type="ECO:0000256" key="2">
    <source>
        <dbReference type="ARBA" id="ARBA00022692"/>
    </source>
</evidence>
<feature type="transmembrane region" description="Helical" evidence="5">
    <location>
        <begin position="224"/>
        <end position="243"/>
    </location>
</feature>
<keyword evidence="2 5" id="KW-0812">Transmembrane</keyword>
<feature type="transmembrane region" description="Helical" evidence="5">
    <location>
        <begin position="151"/>
        <end position="172"/>
    </location>
</feature>
<dbReference type="OrthoDB" id="1467772at2"/>
<evidence type="ECO:0000313" key="6">
    <source>
        <dbReference type="EMBL" id="AKD02665.1"/>
    </source>
</evidence>
<dbReference type="STRING" id="400092.PKOR_05410"/>
<dbReference type="GO" id="GO:0016020">
    <property type="term" value="C:membrane"/>
    <property type="evidence" value="ECO:0007669"/>
    <property type="project" value="UniProtKB-SubCell"/>
</dbReference>
<feature type="transmembrane region" description="Helical" evidence="5">
    <location>
        <begin position="249"/>
        <end position="267"/>
    </location>
</feature>
<evidence type="ECO:0000256" key="5">
    <source>
        <dbReference type="SAM" id="Phobius"/>
    </source>
</evidence>
<evidence type="ECO:0000256" key="1">
    <source>
        <dbReference type="ARBA" id="ARBA00004141"/>
    </source>
</evidence>
<reference evidence="6 7" key="1">
    <citation type="journal article" date="2015" name="Sci. Rep.">
        <title>Unraveling adaptation of Pontibacter korlensis to radiation and infertility in desert through complete genome and comparative transcriptomic analysis.</title>
        <authorList>
            <person name="Dai J."/>
            <person name="Dai W."/>
            <person name="Qiu C."/>
            <person name="Yang Z."/>
            <person name="Zhang Y."/>
            <person name="Zhou M."/>
            <person name="Zhang L."/>
            <person name="Fang C."/>
            <person name="Gao Q."/>
            <person name="Yang Q."/>
            <person name="Li X."/>
            <person name="Wang Z."/>
            <person name="Wang Z."/>
            <person name="Jia Z."/>
            <person name="Chen X."/>
        </authorList>
    </citation>
    <scope>NUCLEOTIDE SEQUENCE [LARGE SCALE GENOMIC DNA]</scope>
    <source>
        <strain evidence="6 7">X14-1T</strain>
    </source>
</reference>
<dbReference type="Pfam" id="PF01040">
    <property type="entry name" value="UbiA"/>
    <property type="match status" value="1"/>
</dbReference>
<dbReference type="InterPro" id="IPR000537">
    <property type="entry name" value="UbiA_prenyltransferase"/>
</dbReference>
<name>A0A0E3ZE46_9BACT</name>
<feature type="transmembrane region" description="Helical" evidence="5">
    <location>
        <begin position="51"/>
        <end position="74"/>
    </location>
</feature>
<dbReference type="GO" id="GO:0016765">
    <property type="term" value="F:transferase activity, transferring alkyl or aryl (other than methyl) groups"/>
    <property type="evidence" value="ECO:0007669"/>
    <property type="project" value="InterPro"/>
</dbReference>
<gene>
    <name evidence="6" type="ORF">PKOR_05410</name>
</gene>
<dbReference type="EMBL" id="CP009621">
    <property type="protein sequence ID" value="AKD02665.1"/>
    <property type="molecule type" value="Genomic_DNA"/>
</dbReference>
<evidence type="ECO:0008006" key="8">
    <source>
        <dbReference type="Google" id="ProtNLM"/>
    </source>
</evidence>
<protein>
    <recommendedName>
        <fullName evidence="8">UbiA prenyltransferase</fullName>
    </recommendedName>
</protein>
<dbReference type="HOGENOM" id="CLU_081813_0_0_10"/>
<dbReference type="Proteomes" id="UP000033109">
    <property type="component" value="Chromosome"/>
</dbReference>
<proteinExistence type="predicted"/>
<accession>A0A0E3ZE46</accession>
<keyword evidence="3 5" id="KW-1133">Transmembrane helix</keyword>
<dbReference type="KEGG" id="pko:PKOR_05410"/>